<dbReference type="GO" id="GO:0005044">
    <property type="term" value="F:scavenger receptor activity"/>
    <property type="evidence" value="ECO:0007669"/>
    <property type="project" value="InterPro"/>
</dbReference>
<keyword evidence="3" id="KW-0472">Membrane</keyword>
<dbReference type="Gene3D" id="2.170.300.10">
    <property type="entry name" value="Tie2 ligand-binding domain superfamily"/>
    <property type="match status" value="1"/>
</dbReference>
<dbReference type="InterPro" id="IPR009030">
    <property type="entry name" value="Growth_fac_rcpt_cys_sf"/>
</dbReference>
<evidence type="ECO:0000256" key="2">
    <source>
        <dbReference type="SAM" id="MobiDB-lite"/>
    </source>
</evidence>
<evidence type="ECO:0000313" key="7">
    <source>
        <dbReference type="RefSeq" id="XP_022315014.1"/>
    </source>
</evidence>
<gene>
    <name evidence="7" type="primary">LOC111119289</name>
</gene>
<feature type="domain" description="EGF-like" evidence="5">
    <location>
        <begin position="475"/>
        <end position="502"/>
    </location>
</feature>
<feature type="domain" description="EGF-like" evidence="5">
    <location>
        <begin position="374"/>
        <end position="405"/>
    </location>
</feature>
<dbReference type="PANTHER" id="PTHR24043">
    <property type="entry name" value="SCAVENGER RECEPTOR CLASS F"/>
    <property type="match status" value="1"/>
</dbReference>
<keyword evidence="3" id="KW-0812">Transmembrane</keyword>
<feature type="region of interest" description="Disordered" evidence="2">
    <location>
        <begin position="745"/>
        <end position="768"/>
    </location>
</feature>
<feature type="domain" description="EGF-like" evidence="5">
    <location>
        <begin position="440"/>
        <end position="474"/>
    </location>
</feature>
<dbReference type="GeneID" id="111119289"/>
<sequence length="768" mass="84178">MDLLHRLPQIILISACITSIHTQCDESSCTCHCWSCSVPCTSCAKGWSGTTANYCQRKNVAYKATVASSSTEDPVSWTSYDPENAVDEDTRTSATTKSGKDPWLTVRLSEYLNISRISVYLEINYSETYEVYVTDSLLTKLPIDHFCGTFYTTTQERIWKYVKCSNERVFIGNKIMLRKKTNYGRLIVYEIQIFKCSQGTYGPQCENECRNCQDNRCHEDTGVCEVGCKSGWYGEKCDRKCPSRCAPSYCDRYLGCTNCLDVGYSGPNCDPCSGNMYGRNCSMTCQNCRDCNHITGCQDCDAGFHGTDCTLECEQGCKTASCEKNSGNCVGGCKDGYMGLNCADHCRANCATCTIEGVCLSFVSGKFGIQCENDCPEFCGGDRSCNKNTGYCSECSSGRFGLNCTDVCSTNCLQPGACLRNGDCTNGCVAGWIGSRCDMQCSVQNCGKCIESSGQVSCEICNDGYFLDNTGGCQKCPSNCVSCKNDSICNQCIPGFKGSFCNEECNTNCIDGLCSIDGSCTYGCNNARYGIGCGRECRDNCVQCFNGNNCTKCLPGFYGLYCQRTCKNNCYNCSRDSVCESCKAGLYGRSCSERCPKKCETCESPDRCSSCKNSLSGPLCQCHENCEKEPCGENGKCLSGCKNSFYGDYCNVTCPSVECQKCDQSSGICKLFSSVDSLPEDAHDDTCITVPLAVAFALACLVSLGLLGTTIYFRRQRNEERLRRLEEKNYVSANFIATDQEPHQYSSLQDISAPPRPISSEGEGIEIH</sequence>
<feature type="domain" description="EGF-like" evidence="5">
    <location>
        <begin position="536"/>
        <end position="563"/>
    </location>
</feature>
<keyword evidence="1" id="KW-0245">EGF-like domain</keyword>
<evidence type="ECO:0000313" key="6">
    <source>
        <dbReference type="Proteomes" id="UP000694844"/>
    </source>
</evidence>
<dbReference type="AlphaFoldDB" id="A0A8B8CIM8"/>
<feature type="region of interest" description="Disordered" evidence="2">
    <location>
        <begin position="72"/>
        <end position="96"/>
    </location>
</feature>
<proteinExistence type="predicted"/>
<feature type="signal peptide" evidence="4">
    <location>
        <begin position="1"/>
        <end position="22"/>
    </location>
</feature>
<evidence type="ECO:0000256" key="1">
    <source>
        <dbReference type="ARBA" id="ARBA00022536"/>
    </source>
</evidence>
<feature type="domain" description="EGF-like" evidence="5">
    <location>
        <begin position="565"/>
        <end position="592"/>
    </location>
</feature>
<dbReference type="InterPro" id="IPR042635">
    <property type="entry name" value="MEGF10/SREC1/2-like"/>
</dbReference>
<dbReference type="Proteomes" id="UP000694844">
    <property type="component" value="Chromosome 2"/>
</dbReference>
<protein>
    <submittedName>
        <fullName evidence="7">Multiple epidermal growth factor-like domains protein 10</fullName>
    </submittedName>
</protein>
<feature type="domain" description="EGF-like" evidence="5">
    <location>
        <begin position="407"/>
        <end position="438"/>
    </location>
</feature>
<evidence type="ECO:0000256" key="4">
    <source>
        <dbReference type="SAM" id="SignalP"/>
    </source>
</evidence>
<dbReference type="PANTHER" id="PTHR24043:SF8">
    <property type="entry name" value="EGF-LIKE DOMAIN-CONTAINING PROTEIN"/>
    <property type="match status" value="1"/>
</dbReference>
<dbReference type="SMART" id="SM00181">
    <property type="entry name" value="EGF"/>
    <property type="match status" value="8"/>
</dbReference>
<reference evidence="7" key="1">
    <citation type="submission" date="2025-08" db="UniProtKB">
        <authorList>
            <consortium name="RefSeq"/>
        </authorList>
    </citation>
    <scope>IDENTIFICATION</scope>
    <source>
        <tissue evidence="7">Whole sample</tissue>
    </source>
</reference>
<name>A0A8B8CIM8_CRAVI</name>
<evidence type="ECO:0000256" key="3">
    <source>
        <dbReference type="SAM" id="Phobius"/>
    </source>
</evidence>
<keyword evidence="6" id="KW-1185">Reference proteome</keyword>
<dbReference type="KEGG" id="cvn:111119289"/>
<dbReference type="SUPFAM" id="SSF49785">
    <property type="entry name" value="Galactose-binding domain-like"/>
    <property type="match status" value="1"/>
</dbReference>
<dbReference type="InterPro" id="IPR000742">
    <property type="entry name" value="EGF"/>
</dbReference>
<evidence type="ECO:0000259" key="5">
    <source>
        <dbReference type="SMART" id="SM00181"/>
    </source>
</evidence>
<feature type="transmembrane region" description="Helical" evidence="3">
    <location>
        <begin position="692"/>
        <end position="713"/>
    </location>
</feature>
<feature type="domain" description="EGF-like" evidence="5">
    <location>
        <begin position="312"/>
        <end position="343"/>
    </location>
</feature>
<feature type="chain" id="PRO_5034342997" evidence="4">
    <location>
        <begin position="23"/>
        <end position="768"/>
    </location>
</feature>
<dbReference type="OrthoDB" id="27819at2759"/>
<organism evidence="6 7">
    <name type="scientific">Crassostrea virginica</name>
    <name type="common">Eastern oyster</name>
    <dbReference type="NCBI Taxonomy" id="6565"/>
    <lineage>
        <taxon>Eukaryota</taxon>
        <taxon>Metazoa</taxon>
        <taxon>Spiralia</taxon>
        <taxon>Lophotrochozoa</taxon>
        <taxon>Mollusca</taxon>
        <taxon>Bivalvia</taxon>
        <taxon>Autobranchia</taxon>
        <taxon>Pteriomorphia</taxon>
        <taxon>Ostreida</taxon>
        <taxon>Ostreoidea</taxon>
        <taxon>Ostreidae</taxon>
        <taxon>Crassostrea</taxon>
    </lineage>
</organism>
<keyword evidence="3" id="KW-1133">Transmembrane helix</keyword>
<dbReference type="RefSeq" id="XP_022315014.1">
    <property type="nucleotide sequence ID" value="XM_022459306.1"/>
</dbReference>
<accession>A0A8B8CIM8</accession>
<dbReference type="Gene3D" id="2.60.120.260">
    <property type="entry name" value="Galactose-binding domain-like"/>
    <property type="match status" value="1"/>
</dbReference>
<dbReference type="SUPFAM" id="SSF57184">
    <property type="entry name" value="Growth factor receptor domain"/>
    <property type="match status" value="1"/>
</dbReference>
<feature type="domain" description="EGF-like" evidence="5">
    <location>
        <begin position="204"/>
        <end position="238"/>
    </location>
</feature>
<feature type="compositionally biased region" description="Polar residues" evidence="2">
    <location>
        <begin position="72"/>
        <end position="81"/>
    </location>
</feature>
<dbReference type="InterPro" id="IPR008979">
    <property type="entry name" value="Galactose-bd-like_sf"/>
</dbReference>
<keyword evidence="4" id="KW-0732">Signal</keyword>